<keyword evidence="1 2" id="KW-0807">Transducer</keyword>
<evidence type="ECO:0000313" key="7">
    <source>
        <dbReference type="Proteomes" id="UP000281915"/>
    </source>
</evidence>
<organism evidence="6 7">
    <name type="scientific">Brevibacillus panacihumi</name>
    <dbReference type="NCBI Taxonomy" id="497735"/>
    <lineage>
        <taxon>Bacteria</taxon>
        <taxon>Bacillati</taxon>
        <taxon>Bacillota</taxon>
        <taxon>Bacilli</taxon>
        <taxon>Bacillales</taxon>
        <taxon>Paenibacillaceae</taxon>
        <taxon>Brevibacillus</taxon>
    </lineage>
</organism>
<reference evidence="6 7" key="1">
    <citation type="submission" date="2018-10" db="EMBL/GenBank/DDBJ databases">
        <title>Phylogenomics of Brevibacillus.</title>
        <authorList>
            <person name="Dunlap C."/>
        </authorList>
    </citation>
    <scope>NUCLEOTIDE SEQUENCE [LARGE SCALE GENOMIC DNA]</scope>
    <source>
        <strain evidence="6 7">JCM 15085</strain>
    </source>
</reference>
<dbReference type="SUPFAM" id="SSF55785">
    <property type="entry name" value="PYP-like sensor domain (PAS domain)"/>
    <property type="match status" value="1"/>
</dbReference>
<evidence type="ECO:0000313" key="6">
    <source>
        <dbReference type="EMBL" id="RNB78234.1"/>
    </source>
</evidence>
<dbReference type="InterPro" id="IPR000700">
    <property type="entry name" value="PAS-assoc_C"/>
</dbReference>
<dbReference type="Proteomes" id="UP000281915">
    <property type="component" value="Unassembled WGS sequence"/>
</dbReference>
<evidence type="ECO:0000259" key="4">
    <source>
        <dbReference type="PROSITE" id="PS50112"/>
    </source>
</evidence>
<comment type="caution">
    <text evidence="6">The sequence shown here is derived from an EMBL/GenBank/DDBJ whole genome shotgun (WGS) entry which is preliminary data.</text>
</comment>
<gene>
    <name evidence="6" type="ORF">EDM58_12065</name>
</gene>
<dbReference type="PROSITE" id="PS50111">
    <property type="entry name" value="CHEMOTAXIS_TRANSDUC_2"/>
    <property type="match status" value="1"/>
</dbReference>
<dbReference type="SMART" id="SM00086">
    <property type="entry name" value="PAC"/>
    <property type="match status" value="1"/>
</dbReference>
<dbReference type="Pfam" id="PF08448">
    <property type="entry name" value="PAS_4"/>
    <property type="match status" value="1"/>
</dbReference>
<evidence type="ECO:0000256" key="1">
    <source>
        <dbReference type="ARBA" id="ARBA00023224"/>
    </source>
</evidence>
<feature type="domain" description="PAC" evidence="5">
    <location>
        <begin position="86"/>
        <end position="140"/>
    </location>
</feature>
<dbReference type="Gene3D" id="3.30.450.20">
    <property type="entry name" value="PAS domain"/>
    <property type="match status" value="1"/>
</dbReference>
<dbReference type="PANTHER" id="PTHR32089">
    <property type="entry name" value="METHYL-ACCEPTING CHEMOTAXIS PROTEIN MCPB"/>
    <property type="match status" value="1"/>
</dbReference>
<dbReference type="Pfam" id="PF00015">
    <property type="entry name" value="MCPsignal"/>
    <property type="match status" value="1"/>
</dbReference>
<dbReference type="InterPro" id="IPR001610">
    <property type="entry name" value="PAC"/>
</dbReference>
<dbReference type="PANTHER" id="PTHR32089:SF112">
    <property type="entry name" value="LYSOZYME-LIKE PROTEIN-RELATED"/>
    <property type="match status" value="1"/>
</dbReference>
<dbReference type="SMART" id="SM00283">
    <property type="entry name" value="MA"/>
    <property type="match status" value="1"/>
</dbReference>
<dbReference type="InterPro" id="IPR000014">
    <property type="entry name" value="PAS"/>
</dbReference>
<dbReference type="GO" id="GO:0016020">
    <property type="term" value="C:membrane"/>
    <property type="evidence" value="ECO:0007669"/>
    <property type="project" value="InterPro"/>
</dbReference>
<dbReference type="InterPro" id="IPR035965">
    <property type="entry name" value="PAS-like_dom_sf"/>
</dbReference>
<feature type="domain" description="Methyl-accepting transducer" evidence="3">
    <location>
        <begin position="136"/>
        <end position="307"/>
    </location>
</feature>
<evidence type="ECO:0000259" key="3">
    <source>
        <dbReference type="PROSITE" id="PS50111"/>
    </source>
</evidence>
<sequence length="307" mass="34466">MGGIRLVLRTTQVLNEKAILAALEKSFAMIEFNIHGEVLWANENFAQAMGYRVQELVGVHHRQFCTAEFANSSDYRLLWNNLRNGKMFQEKIVRLAKDGRMLNLEATYMPIHDENGRVVAVLKVATDITERESAKAQITSELKSMSEELLSRTEEGITRNQQVSSAIVRLTEDNKRNLGYLDDLEQQNIAVQRIVKTIRQFASQTNLLALNAAIEAVHAGEHGRGFHVVATEVRKLAEKVQQATQEIQATIEGISQHVERVSEGMKTSQMVITDSQQQIQHVVEEFAGIGEAVGKLDKQAKTLSRMV</sequence>
<dbReference type="Gene3D" id="1.10.287.950">
    <property type="entry name" value="Methyl-accepting chemotaxis protein"/>
    <property type="match status" value="1"/>
</dbReference>
<protein>
    <submittedName>
        <fullName evidence="6">PAS domain S-box protein</fullName>
    </submittedName>
</protein>
<dbReference type="SUPFAM" id="SSF58104">
    <property type="entry name" value="Methyl-accepting chemotaxis protein (MCP) signaling domain"/>
    <property type="match status" value="1"/>
</dbReference>
<dbReference type="PROSITE" id="PS50112">
    <property type="entry name" value="PAS"/>
    <property type="match status" value="1"/>
</dbReference>
<dbReference type="EMBL" id="RHHT01000026">
    <property type="protein sequence ID" value="RNB78234.1"/>
    <property type="molecule type" value="Genomic_DNA"/>
</dbReference>
<dbReference type="InterPro" id="IPR013656">
    <property type="entry name" value="PAS_4"/>
</dbReference>
<dbReference type="NCBIfam" id="TIGR00229">
    <property type="entry name" value="sensory_box"/>
    <property type="match status" value="1"/>
</dbReference>
<dbReference type="PROSITE" id="PS50113">
    <property type="entry name" value="PAC"/>
    <property type="match status" value="1"/>
</dbReference>
<dbReference type="GO" id="GO:0007165">
    <property type="term" value="P:signal transduction"/>
    <property type="evidence" value="ECO:0007669"/>
    <property type="project" value="UniProtKB-KW"/>
</dbReference>
<accession>A0A3M8CRC6</accession>
<proteinExistence type="predicted"/>
<feature type="domain" description="PAS" evidence="4">
    <location>
        <begin position="15"/>
        <end position="58"/>
    </location>
</feature>
<dbReference type="CDD" id="cd00130">
    <property type="entry name" value="PAS"/>
    <property type="match status" value="1"/>
</dbReference>
<evidence type="ECO:0000256" key="2">
    <source>
        <dbReference type="PROSITE-ProRule" id="PRU00284"/>
    </source>
</evidence>
<evidence type="ECO:0000259" key="5">
    <source>
        <dbReference type="PROSITE" id="PS50113"/>
    </source>
</evidence>
<dbReference type="InterPro" id="IPR004089">
    <property type="entry name" value="MCPsignal_dom"/>
</dbReference>
<dbReference type="AlphaFoldDB" id="A0A3M8CRC6"/>
<name>A0A3M8CRC6_9BACL</name>